<sequence>MTTELVTSILTTDPVHCFANRNVMLMVRNHTIDMREKDETRVLKYVVHDPHIRSELEALHACISDALAAFRKLGAESCGGNVLEASA</sequence>
<dbReference type="EMBL" id="BNAB01000008">
    <property type="protein sequence ID" value="GHE02198.1"/>
    <property type="molecule type" value="Genomic_DNA"/>
</dbReference>
<proteinExistence type="predicted"/>
<name>A0AAN5A0G1_9RHOB</name>
<dbReference type="AlphaFoldDB" id="A0AAN5A0G1"/>
<accession>A0AAN5A0G1</accession>
<protein>
    <submittedName>
        <fullName evidence="1">Uncharacterized protein</fullName>
    </submittedName>
</protein>
<dbReference type="RefSeq" id="WP_035845467.1">
    <property type="nucleotide sequence ID" value="NZ_BNAB01000008.1"/>
</dbReference>
<evidence type="ECO:0000313" key="4">
    <source>
        <dbReference type="Proteomes" id="UP000634647"/>
    </source>
</evidence>
<dbReference type="Proteomes" id="UP000199541">
    <property type="component" value="Unassembled WGS sequence"/>
</dbReference>
<dbReference type="EMBL" id="FNOB01000009">
    <property type="protein sequence ID" value="SDX06502.1"/>
    <property type="molecule type" value="Genomic_DNA"/>
</dbReference>
<evidence type="ECO:0000313" key="3">
    <source>
        <dbReference type="Proteomes" id="UP000199541"/>
    </source>
</evidence>
<keyword evidence="3" id="KW-1185">Reference proteome</keyword>
<reference evidence="1" key="3">
    <citation type="submission" date="2023-06" db="EMBL/GenBank/DDBJ databases">
        <authorList>
            <person name="Sun Q."/>
            <person name="Zhou Y."/>
        </authorList>
    </citation>
    <scope>NUCLEOTIDE SEQUENCE</scope>
    <source>
        <strain evidence="1">CGMCC 1.10859</strain>
    </source>
</reference>
<reference evidence="1" key="1">
    <citation type="journal article" date="2014" name="Int. J. Syst. Evol. Microbiol.">
        <title>Complete genome sequence of Corynebacterium casei LMG S-19264T (=DSM 44701T), isolated from a smear-ripened cheese.</title>
        <authorList>
            <consortium name="US DOE Joint Genome Institute (JGI-PGF)"/>
            <person name="Walter F."/>
            <person name="Albersmeier A."/>
            <person name="Kalinowski J."/>
            <person name="Ruckert C."/>
        </authorList>
    </citation>
    <scope>NUCLEOTIDE SEQUENCE</scope>
    <source>
        <strain evidence="1">CGMCC 1.10859</strain>
    </source>
</reference>
<evidence type="ECO:0000313" key="1">
    <source>
        <dbReference type="EMBL" id="GHE02198.1"/>
    </source>
</evidence>
<evidence type="ECO:0000313" key="2">
    <source>
        <dbReference type="EMBL" id="SDX06502.1"/>
    </source>
</evidence>
<gene>
    <name evidence="1" type="ORF">GCM10008024_20850</name>
    <name evidence="2" type="ORF">SAMN05444006_109139</name>
</gene>
<dbReference type="Proteomes" id="UP000634647">
    <property type="component" value="Unassembled WGS sequence"/>
</dbReference>
<comment type="caution">
    <text evidence="1">The sequence shown here is derived from an EMBL/GenBank/DDBJ whole genome shotgun (WGS) entry which is preliminary data.</text>
</comment>
<organism evidence="1 4">
    <name type="scientific">Allgaiera indica</name>
    <dbReference type="NCBI Taxonomy" id="765699"/>
    <lineage>
        <taxon>Bacteria</taxon>
        <taxon>Pseudomonadati</taxon>
        <taxon>Pseudomonadota</taxon>
        <taxon>Alphaproteobacteria</taxon>
        <taxon>Rhodobacterales</taxon>
        <taxon>Paracoccaceae</taxon>
        <taxon>Allgaiera</taxon>
    </lineage>
</organism>
<reference evidence="2 3" key="2">
    <citation type="submission" date="2016-10" db="EMBL/GenBank/DDBJ databases">
        <authorList>
            <person name="Varghese N."/>
            <person name="Submissions S."/>
        </authorList>
    </citation>
    <scope>NUCLEOTIDE SEQUENCE [LARGE SCALE GENOMIC DNA]</scope>
    <source>
        <strain evidence="2 3">DSM 24802</strain>
    </source>
</reference>